<evidence type="ECO:0000256" key="4">
    <source>
        <dbReference type="ARBA" id="ARBA00022643"/>
    </source>
</evidence>
<dbReference type="InterPro" id="IPR029479">
    <property type="entry name" value="Nitroreductase"/>
</dbReference>
<evidence type="ECO:0000256" key="5">
    <source>
        <dbReference type="ARBA" id="ARBA00023002"/>
    </source>
</evidence>
<dbReference type="SUPFAM" id="SSF55469">
    <property type="entry name" value="FMN-dependent nitroreductase-like"/>
    <property type="match status" value="1"/>
</dbReference>
<dbReference type="STRING" id="1121476.SAMN02745751_00322"/>
<organism evidence="7 8">
    <name type="scientific">Dethiosulfatibacter aminovorans DSM 17477</name>
    <dbReference type="NCBI Taxonomy" id="1121476"/>
    <lineage>
        <taxon>Bacteria</taxon>
        <taxon>Bacillati</taxon>
        <taxon>Bacillota</taxon>
        <taxon>Tissierellia</taxon>
        <taxon>Dethiosulfatibacter</taxon>
    </lineage>
</organism>
<dbReference type="Gene3D" id="3.40.109.10">
    <property type="entry name" value="NADH Oxidase"/>
    <property type="match status" value="1"/>
</dbReference>
<evidence type="ECO:0000313" key="8">
    <source>
        <dbReference type="Proteomes" id="UP000184052"/>
    </source>
</evidence>
<dbReference type="RefSeq" id="WP_073046065.1">
    <property type="nucleotide sequence ID" value="NZ_FQZL01000004.1"/>
</dbReference>
<reference evidence="7 8" key="1">
    <citation type="submission" date="2016-11" db="EMBL/GenBank/DDBJ databases">
        <authorList>
            <person name="Jaros S."/>
            <person name="Januszkiewicz K."/>
            <person name="Wedrychowicz H."/>
        </authorList>
    </citation>
    <scope>NUCLEOTIDE SEQUENCE [LARGE SCALE GENOMIC DNA]</scope>
    <source>
        <strain evidence="7 8">DSM 17477</strain>
    </source>
</reference>
<dbReference type="EMBL" id="FQZL01000004">
    <property type="protein sequence ID" value="SHI42578.1"/>
    <property type="molecule type" value="Genomic_DNA"/>
</dbReference>
<name>A0A1M6B1W3_9FIRM</name>
<dbReference type="OrthoDB" id="9783470at2"/>
<accession>A0A1M6B1W3</accession>
<feature type="domain" description="Nitroreductase" evidence="6">
    <location>
        <begin position="66"/>
        <end position="151"/>
    </location>
</feature>
<proteinExistence type="inferred from homology"/>
<evidence type="ECO:0000256" key="1">
    <source>
        <dbReference type="ARBA" id="ARBA00001917"/>
    </source>
</evidence>
<sequence length="175" mass="19812">MIDLLIKRRSIRKYTDEKIEEQKVEILKKAALLAPTGKNKKECEFVFVDDRELLEKLSKAKPQGGKMLEGAALAIVIIADETKSDVWIEDASVAATTLHYAAQDLELGSCWVQIRNRMFDYDAEISAESVVKDILNIGVDYKVHSIISIGYPEKWRPENDVASLDYSKIYENGCK</sequence>
<dbReference type="Pfam" id="PF00881">
    <property type="entry name" value="Nitroreductase"/>
    <property type="match status" value="2"/>
</dbReference>
<evidence type="ECO:0000256" key="3">
    <source>
        <dbReference type="ARBA" id="ARBA00022630"/>
    </source>
</evidence>
<comment type="similarity">
    <text evidence="2">Belongs to the nitroreductase family.</text>
</comment>
<protein>
    <submittedName>
        <fullName evidence="7">Nitroreductase</fullName>
    </submittedName>
</protein>
<feature type="domain" description="Nitroreductase" evidence="6">
    <location>
        <begin position="7"/>
        <end position="60"/>
    </location>
</feature>
<keyword evidence="4" id="KW-0288">FMN</keyword>
<keyword evidence="3" id="KW-0285">Flavoprotein</keyword>
<dbReference type="Proteomes" id="UP000184052">
    <property type="component" value="Unassembled WGS sequence"/>
</dbReference>
<dbReference type="AlphaFoldDB" id="A0A1M6B1W3"/>
<keyword evidence="8" id="KW-1185">Reference proteome</keyword>
<evidence type="ECO:0000259" key="6">
    <source>
        <dbReference type="Pfam" id="PF00881"/>
    </source>
</evidence>
<evidence type="ECO:0000313" key="7">
    <source>
        <dbReference type="EMBL" id="SHI42578.1"/>
    </source>
</evidence>
<dbReference type="CDD" id="cd02151">
    <property type="entry name" value="nitroreductase"/>
    <property type="match status" value="1"/>
</dbReference>
<comment type="cofactor">
    <cofactor evidence="1">
        <name>FMN</name>
        <dbReference type="ChEBI" id="CHEBI:58210"/>
    </cofactor>
</comment>
<gene>
    <name evidence="7" type="ORF">SAMN02745751_00322</name>
</gene>
<dbReference type="PANTHER" id="PTHR43673">
    <property type="entry name" value="NAD(P)H NITROREDUCTASE YDGI-RELATED"/>
    <property type="match status" value="1"/>
</dbReference>
<dbReference type="GO" id="GO:0016491">
    <property type="term" value="F:oxidoreductase activity"/>
    <property type="evidence" value="ECO:0007669"/>
    <property type="project" value="UniProtKB-KW"/>
</dbReference>
<dbReference type="PANTHER" id="PTHR43673:SF2">
    <property type="entry name" value="NITROREDUCTASE"/>
    <property type="match status" value="1"/>
</dbReference>
<evidence type="ECO:0000256" key="2">
    <source>
        <dbReference type="ARBA" id="ARBA00007118"/>
    </source>
</evidence>
<dbReference type="InterPro" id="IPR000415">
    <property type="entry name" value="Nitroreductase-like"/>
</dbReference>
<keyword evidence="5" id="KW-0560">Oxidoreductase</keyword>